<feature type="region of interest" description="Disordered" evidence="6">
    <location>
        <begin position="988"/>
        <end position="1029"/>
    </location>
</feature>
<feature type="region of interest" description="Disordered" evidence="6">
    <location>
        <begin position="548"/>
        <end position="601"/>
    </location>
</feature>
<dbReference type="GO" id="GO:0005524">
    <property type="term" value="F:ATP binding"/>
    <property type="evidence" value="ECO:0007669"/>
    <property type="project" value="UniProtKB-UniRule"/>
</dbReference>
<dbReference type="GO" id="GO:0004674">
    <property type="term" value="F:protein serine/threonine kinase activity"/>
    <property type="evidence" value="ECO:0000318"/>
    <property type="project" value="GO_Central"/>
</dbReference>
<dbReference type="PANTHER" id="PTHR24055">
    <property type="entry name" value="MITOGEN-ACTIVATED PROTEIN KINASE"/>
    <property type="match status" value="1"/>
</dbReference>
<dbReference type="RefSeq" id="XP_042926468.1">
    <property type="nucleotide sequence ID" value="XM_043061503.1"/>
</dbReference>
<dbReference type="SUPFAM" id="SSF56112">
    <property type="entry name" value="Protein kinase-like (PK-like)"/>
    <property type="match status" value="1"/>
</dbReference>
<keyword evidence="2 5" id="KW-0547">Nucleotide-binding</keyword>
<dbReference type="OrthoDB" id="550493at2759"/>
<gene>
    <name evidence="8" type="ORF">CHLRE_03g206202v5</name>
</gene>
<dbReference type="PROSITE" id="PS00107">
    <property type="entry name" value="PROTEIN_KINASE_ATP"/>
    <property type="match status" value="1"/>
</dbReference>
<evidence type="ECO:0000256" key="2">
    <source>
        <dbReference type="ARBA" id="ARBA00022741"/>
    </source>
</evidence>
<evidence type="ECO:0000313" key="8">
    <source>
        <dbReference type="EMBL" id="PNW85770.1"/>
    </source>
</evidence>
<feature type="domain" description="Protein kinase" evidence="7">
    <location>
        <begin position="10"/>
        <end position="379"/>
    </location>
</feature>
<dbReference type="SMART" id="SM00220">
    <property type="entry name" value="S_TKc"/>
    <property type="match status" value="1"/>
</dbReference>
<evidence type="ECO:0000256" key="1">
    <source>
        <dbReference type="ARBA" id="ARBA00022679"/>
    </source>
</evidence>
<dbReference type="GO" id="GO:0005737">
    <property type="term" value="C:cytoplasm"/>
    <property type="evidence" value="ECO:0000318"/>
    <property type="project" value="GO_Central"/>
</dbReference>
<dbReference type="Proteomes" id="UP000006906">
    <property type="component" value="Chromosome 3"/>
</dbReference>
<organism evidence="8 9">
    <name type="scientific">Chlamydomonas reinhardtii</name>
    <name type="common">Chlamydomonas smithii</name>
    <dbReference type="NCBI Taxonomy" id="3055"/>
    <lineage>
        <taxon>Eukaryota</taxon>
        <taxon>Viridiplantae</taxon>
        <taxon>Chlorophyta</taxon>
        <taxon>core chlorophytes</taxon>
        <taxon>Chlorophyceae</taxon>
        <taxon>CS clade</taxon>
        <taxon>Chlamydomonadales</taxon>
        <taxon>Chlamydomonadaceae</taxon>
        <taxon>Chlamydomonas</taxon>
    </lineage>
</organism>
<feature type="compositionally biased region" description="Basic residues" evidence="6">
    <location>
        <begin position="583"/>
        <end position="593"/>
    </location>
</feature>
<feature type="compositionally biased region" description="Gly residues" evidence="6">
    <location>
        <begin position="323"/>
        <end position="332"/>
    </location>
</feature>
<dbReference type="GO" id="GO:0035556">
    <property type="term" value="P:intracellular signal transduction"/>
    <property type="evidence" value="ECO:0000318"/>
    <property type="project" value="GO_Central"/>
</dbReference>
<feature type="compositionally biased region" description="Low complexity" evidence="6">
    <location>
        <begin position="740"/>
        <end position="759"/>
    </location>
</feature>
<keyword evidence="3" id="KW-0418">Kinase</keyword>
<evidence type="ECO:0000256" key="3">
    <source>
        <dbReference type="ARBA" id="ARBA00022777"/>
    </source>
</evidence>
<feature type="region of interest" description="Disordered" evidence="6">
    <location>
        <begin position="161"/>
        <end position="184"/>
    </location>
</feature>
<dbReference type="InterPro" id="IPR011009">
    <property type="entry name" value="Kinase-like_dom_sf"/>
</dbReference>
<dbReference type="Gene3D" id="3.30.200.20">
    <property type="entry name" value="Phosphorylase Kinase, domain 1"/>
    <property type="match status" value="1"/>
</dbReference>
<feature type="compositionally biased region" description="Low complexity" evidence="6">
    <location>
        <begin position="166"/>
        <end position="184"/>
    </location>
</feature>
<accession>A0A2K3DZ07</accession>
<evidence type="ECO:0000313" key="9">
    <source>
        <dbReference type="Proteomes" id="UP000006906"/>
    </source>
</evidence>
<evidence type="ECO:0000256" key="4">
    <source>
        <dbReference type="ARBA" id="ARBA00022840"/>
    </source>
</evidence>
<feature type="region of interest" description="Disordered" evidence="6">
    <location>
        <begin position="728"/>
        <end position="762"/>
    </location>
</feature>
<feature type="compositionally biased region" description="Low complexity" evidence="6">
    <location>
        <begin position="993"/>
        <end position="1014"/>
    </location>
</feature>
<dbReference type="GeneID" id="5718848"/>
<dbReference type="KEGG" id="cre:CHLRE_03g206202v5"/>
<evidence type="ECO:0000256" key="6">
    <source>
        <dbReference type="SAM" id="MobiDB-lite"/>
    </source>
</evidence>
<dbReference type="ExpressionAtlas" id="A0A2K3DZ07">
    <property type="expression patterns" value="differential"/>
</dbReference>
<feature type="region of interest" description="Disordered" evidence="6">
    <location>
        <begin position="1482"/>
        <end position="1530"/>
    </location>
</feature>
<keyword evidence="1" id="KW-0808">Transferase</keyword>
<feature type="compositionally biased region" description="Low complexity" evidence="6">
    <location>
        <begin position="819"/>
        <end position="834"/>
    </location>
</feature>
<feature type="region of interest" description="Disordered" evidence="6">
    <location>
        <begin position="515"/>
        <end position="534"/>
    </location>
</feature>
<dbReference type="InterPro" id="IPR050117">
    <property type="entry name" value="MAPK"/>
</dbReference>
<dbReference type="InterPro" id="IPR000719">
    <property type="entry name" value="Prot_kinase_dom"/>
</dbReference>
<feature type="region of interest" description="Disordered" evidence="6">
    <location>
        <begin position="1089"/>
        <end position="1141"/>
    </location>
</feature>
<dbReference type="Gramene" id="PNW85770">
    <property type="protein sequence ID" value="PNW85770"/>
    <property type="gene ID" value="CHLRE_03g206202v5"/>
</dbReference>
<dbReference type="PROSITE" id="PS00108">
    <property type="entry name" value="PROTEIN_KINASE_ST"/>
    <property type="match status" value="1"/>
</dbReference>
<dbReference type="InParanoid" id="A0A2K3DZ07"/>
<protein>
    <recommendedName>
        <fullName evidence="7">Protein kinase domain-containing protein</fullName>
    </recommendedName>
</protein>
<dbReference type="InterPro" id="IPR008271">
    <property type="entry name" value="Ser/Thr_kinase_AS"/>
</dbReference>
<sequence>MVQMRGAQSYEPIAQIGTGAFGTVALAHNGAGLLVAVKATKTPDDPLSLRLAQREARALRLCNHPCIIKLLDCFRSPSGRAYLVLEYVNGCASTLLESCPRGLSPVALKLLAWQMCLALSHMHTGQTQLLHRDIKPSNILVSTEGFVKLCDFGLARALPRAGAPTSSARDSGSSPEASSANSCSQSCSDSRPYVAGSAGAQQSQQQLLSSYVVTRWYRPPEILLSQAYGPPADIFSLGTTIAELAVGIPLFPGASTTDQLNRLCRCFGPLPQHMTAALSAMAARSATPAVAAELSVVGAQRGRSLKQRLYGCCDGTGGRTTYATGGGGGGMSGPAAAPSPRRSARAEPDPQLLEFLQACMELDPAMRLTADQLLDLPYFDDVAQLVAASGSPTLYELLTMEVGKRSGAAAAAAAGRAAAGASAEAPEEAAVAAVSVSQLRQQQAARRAAAEVQEAAEVPQVPEALHDGVTRRLRASGLGNQQHSYATAEGNDRIVAGGGSSAHICKLAVAARSHTPSAAPTPEGGGTPLATTPMSGISVRSVATSVLSVLPSPPQPPPLHHPPQDQEISFGDGVGPPQQQQDRHRHHATHHAHVPAAAGQCRVVDTRSISAHAAATDNGKQQAHTHQPPLHATREATDAAGAAPVGLGLDAPTLAVSQPSQASSGIAGAAAAAVVTAQPVPLQQLGLGRSQSCATSDCGISPMPHGHTVAGSTTLGAELEISRSAFPSSSTSGFIANGNSSSQPTTTAPATGSGKATGPVRTLCTPEGAAMKASAGVGVSYDQPELQLQPPQQPQQVSFVPLPPPGLLLYPPGPCAAGAGHPASAAAGPDGGATPQPPPSSGPSPTINWEQLYTEHLQLQKKNQLQSQQLQLQPFPQQQPAATTFAEFGPAASTTVAFLSNSSARPPSGAAAAAVTPLFIGCQPAGLAARLPSVPECSSSPAAAAALQQLTAVVVGAATAAAHTGKQHSDSSFKEDISFGEDAAFAGVPPAIRSNNNTSSSSSAAGGSDARATAHVPRSPPSKANGAAGAAPQAVEAAATAAAAAATATSVMPAAAGGSPPLAAFLGATMAAASTTADDVATAADSGLQQLQPQRCVPGADCRPSPGGTGDPGGGTPDPPAAPPATTAAPSSSSSNGHEPKNGLAAVLETSVARTAACSAGFGRSSGTEVATEAEMVHAPAALAPAAAKRQQEGQVRAALPKAQAHLHLPDECFSPAAACSYNSLMVTGGNADTTGAARAAETATAEAPAAAVQQPSMLWRRPWYPQAGRALLGVPVDVAALTSTAGGGAAAGRRATAVMQVGPVGSSTCGTGGGAANDAAAGSAAACVGAACEMGAGGLSAAGQVPVSGGVDVCMGGFSHLDEMELLEDYVCEGEDEGQQEQQECTRPQWDRADVRMVREQAIGGVGAGAGLLAPPCAGSGLASTQLFWELEQQQEDGDGAAAKEQQKRVWRQLQRRATAGTLGGPLSRLCSLLAGVSTIAPNSRNNSSSNRSNTHSGSSGSSSHSSRCIGSGNGAGSGGGSASEATPHACTPAAVPKAAAAVARGFEFGSDTGARVVDPHVTSAAVGTHVSIESIRSGGGGRNGGSFGSLRRPQAGGGFLRGQTAAPRVLRLVEVAAA</sequence>
<feature type="compositionally biased region" description="Low complexity" evidence="6">
    <location>
        <begin position="1484"/>
        <end position="1512"/>
    </location>
</feature>
<feature type="binding site" evidence="5">
    <location>
        <position position="38"/>
    </location>
    <ligand>
        <name>ATP</name>
        <dbReference type="ChEBI" id="CHEBI:30616"/>
    </ligand>
</feature>
<dbReference type="PROSITE" id="PS50011">
    <property type="entry name" value="PROTEIN_KINASE_DOM"/>
    <property type="match status" value="1"/>
</dbReference>
<feature type="compositionally biased region" description="Low complexity" evidence="6">
    <location>
        <begin position="1124"/>
        <end position="1135"/>
    </location>
</feature>
<feature type="compositionally biased region" description="Pro residues" evidence="6">
    <location>
        <begin position="551"/>
        <end position="561"/>
    </location>
</feature>
<feature type="compositionally biased region" description="Polar residues" evidence="6">
    <location>
        <begin position="728"/>
        <end position="739"/>
    </location>
</feature>
<dbReference type="InterPro" id="IPR017441">
    <property type="entry name" value="Protein_kinase_ATP_BS"/>
</dbReference>
<feature type="region of interest" description="Disordered" evidence="6">
    <location>
        <begin position="819"/>
        <end position="847"/>
    </location>
</feature>
<evidence type="ECO:0000256" key="5">
    <source>
        <dbReference type="PROSITE-ProRule" id="PRU10141"/>
    </source>
</evidence>
<keyword evidence="9" id="KW-1185">Reference proteome</keyword>
<dbReference type="EMBL" id="CM008964">
    <property type="protein sequence ID" value="PNW85770.1"/>
    <property type="molecule type" value="Genomic_DNA"/>
</dbReference>
<feature type="compositionally biased region" description="Gly residues" evidence="6">
    <location>
        <begin position="1513"/>
        <end position="1523"/>
    </location>
</feature>
<feature type="region of interest" description="Disordered" evidence="6">
    <location>
        <begin position="323"/>
        <end position="347"/>
    </location>
</feature>
<dbReference type="GO" id="GO:0005634">
    <property type="term" value="C:nucleus"/>
    <property type="evidence" value="ECO:0000318"/>
    <property type="project" value="GO_Central"/>
</dbReference>
<dbReference type="Pfam" id="PF00069">
    <property type="entry name" value="Pkinase"/>
    <property type="match status" value="2"/>
</dbReference>
<dbReference type="Gene3D" id="1.10.510.10">
    <property type="entry name" value="Transferase(Phosphotransferase) domain 1"/>
    <property type="match status" value="1"/>
</dbReference>
<reference evidence="8 9" key="1">
    <citation type="journal article" date="2007" name="Science">
        <title>The Chlamydomonas genome reveals the evolution of key animal and plant functions.</title>
        <authorList>
            <person name="Merchant S.S."/>
            <person name="Prochnik S.E."/>
            <person name="Vallon O."/>
            <person name="Harris E.H."/>
            <person name="Karpowicz S.J."/>
            <person name="Witman G.B."/>
            <person name="Terry A."/>
            <person name="Salamov A."/>
            <person name="Fritz-Laylin L.K."/>
            <person name="Marechal-Drouard L."/>
            <person name="Marshall W.F."/>
            <person name="Qu L.H."/>
            <person name="Nelson D.R."/>
            <person name="Sanderfoot A.A."/>
            <person name="Spalding M.H."/>
            <person name="Kapitonov V.V."/>
            <person name="Ren Q."/>
            <person name="Ferris P."/>
            <person name="Lindquist E."/>
            <person name="Shapiro H."/>
            <person name="Lucas S.M."/>
            <person name="Grimwood J."/>
            <person name="Schmutz J."/>
            <person name="Cardol P."/>
            <person name="Cerutti H."/>
            <person name="Chanfreau G."/>
            <person name="Chen C.L."/>
            <person name="Cognat V."/>
            <person name="Croft M.T."/>
            <person name="Dent R."/>
            <person name="Dutcher S."/>
            <person name="Fernandez E."/>
            <person name="Fukuzawa H."/>
            <person name="Gonzalez-Ballester D."/>
            <person name="Gonzalez-Halphen D."/>
            <person name="Hallmann A."/>
            <person name="Hanikenne M."/>
            <person name="Hippler M."/>
            <person name="Inwood W."/>
            <person name="Jabbari K."/>
            <person name="Kalanon M."/>
            <person name="Kuras R."/>
            <person name="Lefebvre P.A."/>
            <person name="Lemaire S.D."/>
            <person name="Lobanov A.V."/>
            <person name="Lohr M."/>
            <person name="Manuell A."/>
            <person name="Meier I."/>
            <person name="Mets L."/>
            <person name="Mittag M."/>
            <person name="Mittelmeier T."/>
            <person name="Moroney J.V."/>
            <person name="Moseley J."/>
            <person name="Napoli C."/>
            <person name="Nedelcu A.M."/>
            <person name="Niyogi K."/>
            <person name="Novoselov S.V."/>
            <person name="Paulsen I.T."/>
            <person name="Pazour G."/>
            <person name="Purton S."/>
            <person name="Ral J.P."/>
            <person name="Riano-Pachon D.M."/>
            <person name="Riekhof W."/>
            <person name="Rymarquis L."/>
            <person name="Schroda M."/>
            <person name="Stern D."/>
            <person name="Umen J."/>
            <person name="Willows R."/>
            <person name="Wilson N."/>
            <person name="Zimmer S.L."/>
            <person name="Allmer J."/>
            <person name="Balk J."/>
            <person name="Bisova K."/>
            <person name="Chen C.J."/>
            <person name="Elias M."/>
            <person name="Gendler K."/>
            <person name="Hauser C."/>
            <person name="Lamb M.R."/>
            <person name="Ledford H."/>
            <person name="Long J.C."/>
            <person name="Minagawa J."/>
            <person name="Page M.D."/>
            <person name="Pan J."/>
            <person name="Pootakham W."/>
            <person name="Roje S."/>
            <person name="Rose A."/>
            <person name="Stahlberg E."/>
            <person name="Terauchi A.M."/>
            <person name="Yang P."/>
            <person name="Ball S."/>
            <person name="Bowler C."/>
            <person name="Dieckmann C.L."/>
            <person name="Gladyshev V.N."/>
            <person name="Green P."/>
            <person name="Jorgensen R."/>
            <person name="Mayfield S."/>
            <person name="Mueller-Roeber B."/>
            <person name="Rajamani S."/>
            <person name="Sayre R.T."/>
            <person name="Brokstein P."/>
            <person name="Dubchak I."/>
            <person name="Goodstein D."/>
            <person name="Hornick L."/>
            <person name="Huang Y.W."/>
            <person name="Jhaveri J."/>
            <person name="Luo Y."/>
            <person name="Martinez D."/>
            <person name="Ngau W.C."/>
            <person name="Otillar B."/>
            <person name="Poliakov A."/>
            <person name="Porter A."/>
            <person name="Szajkowski L."/>
            <person name="Werner G."/>
            <person name="Zhou K."/>
            <person name="Grigoriev I.V."/>
            <person name="Rokhsar D.S."/>
            <person name="Grossman A.R."/>
        </authorList>
    </citation>
    <scope>NUCLEOTIDE SEQUENCE [LARGE SCALE GENOMIC DNA]</scope>
    <source>
        <strain evidence="9">CC-503</strain>
    </source>
</reference>
<keyword evidence="4 5" id="KW-0067">ATP-binding</keyword>
<proteinExistence type="predicted"/>
<name>A0A2K3DZ07_CHLRE</name>
<feature type="compositionally biased region" description="Gly residues" evidence="6">
    <location>
        <begin position="1107"/>
        <end position="1116"/>
    </location>
</feature>
<evidence type="ECO:0000259" key="7">
    <source>
        <dbReference type="PROSITE" id="PS50011"/>
    </source>
</evidence>